<organism evidence="9 10">
    <name type="scientific">Gaetbulibacter aestuarii</name>
    <dbReference type="NCBI Taxonomy" id="1502358"/>
    <lineage>
        <taxon>Bacteria</taxon>
        <taxon>Pseudomonadati</taxon>
        <taxon>Bacteroidota</taxon>
        <taxon>Flavobacteriia</taxon>
        <taxon>Flavobacteriales</taxon>
        <taxon>Flavobacteriaceae</taxon>
        <taxon>Gaetbulibacter</taxon>
    </lineage>
</organism>
<feature type="domain" description="PAC" evidence="8">
    <location>
        <begin position="479"/>
        <end position="533"/>
    </location>
</feature>
<dbReference type="CDD" id="cd00130">
    <property type="entry name" value="PAS"/>
    <property type="match status" value="4"/>
</dbReference>
<dbReference type="RefSeq" id="WP_344740861.1">
    <property type="nucleotide sequence ID" value="NZ_BAABAY010000002.1"/>
</dbReference>
<keyword evidence="10" id="KW-1185">Reference proteome</keyword>
<dbReference type="Pfam" id="PF08447">
    <property type="entry name" value="PAS_3"/>
    <property type="match status" value="3"/>
</dbReference>
<keyword evidence="5" id="KW-0418">Kinase</keyword>
<reference evidence="9 10" key="1">
    <citation type="submission" date="2024-02" db="EMBL/GenBank/DDBJ databases">
        <title>A Gaetbulibacter species isolated from tidal flats and genomic insights of their niches.</title>
        <authorList>
            <person name="Ye Y."/>
        </authorList>
    </citation>
    <scope>NUCLEOTIDE SEQUENCE [LARGE SCALE GENOMIC DNA]</scope>
    <source>
        <strain evidence="9 10">KYW382</strain>
    </source>
</reference>
<feature type="coiled-coil region" evidence="6">
    <location>
        <begin position="803"/>
        <end position="837"/>
    </location>
</feature>
<keyword evidence="6" id="KW-0175">Coiled coil</keyword>
<dbReference type="EMBL" id="JBAWKB010000002">
    <property type="protein sequence ID" value="MFH6771697.1"/>
    <property type="molecule type" value="Genomic_DNA"/>
</dbReference>
<evidence type="ECO:0000256" key="3">
    <source>
        <dbReference type="ARBA" id="ARBA00022553"/>
    </source>
</evidence>
<dbReference type="SUPFAM" id="SSF55781">
    <property type="entry name" value="GAF domain-like"/>
    <property type="match status" value="1"/>
</dbReference>
<evidence type="ECO:0000313" key="10">
    <source>
        <dbReference type="Proteomes" id="UP001610100"/>
    </source>
</evidence>
<dbReference type="SMART" id="SM00086">
    <property type="entry name" value="PAC"/>
    <property type="match status" value="4"/>
</dbReference>
<dbReference type="SUPFAM" id="SSF55785">
    <property type="entry name" value="PYP-like sensor domain (PAS domain)"/>
    <property type="match status" value="4"/>
</dbReference>
<sequence>MENHLQLIEEIISLIQTVLDVPKKSIKYTSIHDSESSQLEYSRIPTICKALIKLIKKERNVVLYGDLSTKSKLPSGYKPNAKVQAFVGMPLIGQNNVAAVIFYVCFDKKQSFTEKTERDLNIILEKSSRSWNRAMRLIYLEKEISIIQFENRDIKNIIEAAKIGSWFWDIENEELTISERWAEIIGYTVAELEPVNYNMWANLVYPDDLVIAEKAIESCFLKVTKFYNVSFRMIHKRGHFVWVNSSGFILNWSENNTPLYMVGSHIDITAQKRFEEVSKRNKWHLEEVQKITNIGNWSYDVASKKFQYSESLSDIYKASEKKSFDTILDSIAPEDKAFVQQAKKDCLAFGNPFEIIYRIKKGDGDFLHIEEHGFAVTDDMDNVTNIYGTLHDVTEKKKGQQHLKLLESVITNTMDAVLITEAEPFDKSGPKIVYVNQAFTEMTGYTADEVIGKTPRILQGPKSDRKALNKLGKALRNWESSEITIINYKKNGDEFWINFTVTPVANENGWYTHWIAIERDVTEQMNTINSRILINTISEIFTIEDTLEKSSSLALQKILEFTKYSYGEIWIPNWTNKETTLIASESINAFGNSFKSLQKKEIFKLYDGFQGHILKENKYHYLNKIQENKLFKRSGKAKTAELNTALGFPLKSQNEIVGVLIICSEKNLPESTAPRILLSELEIFLGKEIKRKSLEIEFNEAFNFAPDIITISDNKNYLTKVNPATTKILGYSEEELLSKPINKFIHPDDQNNLTEQREILLSGKPIYNVENRYITKSGKVIWLSWTATPSFRNGLTYSVARDVTEIKKNQIELNKLNAELKNRSEELEKRNEQLKKIAWEQSHQVRAPLARIMSLIEAIDMLEEDEIVSNEKALLISNLKNSSSELDQIIRKLVKKSTIK</sequence>
<dbReference type="Pfam" id="PF13426">
    <property type="entry name" value="PAS_9"/>
    <property type="match status" value="1"/>
</dbReference>
<comment type="catalytic activity">
    <reaction evidence="1">
        <text>ATP + protein L-histidine = ADP + protein N-phospho-L-histidine.</text>
        <dbReference type="EC" id="2.7.13.3"/>
    </reaction>
</comment>
<dbReference type="InterPro" id="IPR013655">
    <property type="entry name" value="PAS_fold_3"/>
</dbReference>
<dbReference type="EC" id="2.7.13.3" evidence="2"/>
<dbReference type="Proteomes" id="UP001610100">
    <property type="component" value="Unassembled WGS sequence"/>
</dbReference>
<dbReference type="InterPro" id="IPR001610">
    <property type="entry name" value="PAC"/>
</dbReference>
<proteinExistence type="predicted"/>
<dbReference type="InterPro" id="IPR029016">
    <property type="entry name" value="GAF-like_dom_sf"/>
</dbReference>
<dbReference type="InterPro" id="IPR036097">
    <property type="entry name" value="HisK_dim/P_sf"/>
</dbReference>
<feature type="domain" description="PAS" evidence="7">
    <location>
        <begin position="694"/>
        <end position="764"/>
    </location>
</feature>
<dbReference type="Gene3D" id="1.10.287.130">
    <property type="match status" value="1"/>
</dbReference>
<dbReference type="Gene3D" id="2.10.70.100">
    <property type="match status" value="1"/>
</dbReference>
<dbReference type="InterPro" id="IPR000014">
    <property type="entry name" value="PAS"/>
</dbReference>
<feature type="domain" description="PAC" evidence="8">
    <location>
        <begin position="353"/>
        <end position="405"/>
    </location>
</feature>
<comment type="caution">
    <text evidence="9">The sequence shown here is derived from an EMBL/GenBank/DDBJ whole genome shotgun (WGS) entry which is preliminary data.</text>
</comment>
<dbReference type="InterPro" id="IPR035965">
    <property type="entry name" value="PAS-like_dom_sf"/>
</dbReference>
<keyword evidence="4" id="KW-0808">Transferase</keyword>
<dbReference type="Gene3D" id="3.30.450.40">
    <property type="match status" value="1"/>
</dbReference>
<feature type="domain" description="PAS" evidence="7">
    <location>
        <begin position="426"/>
        <end position="478"/>
    </location>
</feature>
<evidence type="ECO:0000313" key="9">
    <source>
        <dbReference type="EMBL" id="MFH6771697.1"/>
    </source>
</evidence>
<evidence type="ECO:0000256" key="2">
    <source>
        <dbReference type="ARBA" id="ARBA00012438"/>
    </source>
</evidence>
<evidence type="ECO:0000256" key="4">
    <source>
        <dbReference type="ARBA" id="ARBA00022679"/>
    </source>
</evidence>
<evidence type="ECO:0000256" key="6">
    <source>
        <dbReference type="SAM" id="Coils"/>
    </source>
</evidence>
<evidence type="ECO:0000259" key="8">
    <source>
        <dbReference type="PROSITE" id="PS50113"/>
    </source>
</evidence>
<dbReference type="SMART" id="SM00091">
    <property type="entry name" value="PAS"/>
    <property type="match status" value="3"/>
</dbReference>
<evidence type="ECO:0000259" key="7">
    <source>
        <dbReference type="PROSITE" id="PS50112"/>
    </source>
</evidence>
<dbReference type="PROSITE" id="PS50112">
    <property type="entry name" value="PAS"/>
    <property type="match status" value="2"/>
</dbReference>
<dbReference type="InterPro" id="IPR052162">
    <property type="entry name" value="Sensor_kinase/Photoreceptor"/>
</dbReference>
<dbReference type="Gene3D" id="3.30.450.20">
    <property type="entry name" value="PAS domain"/>
    <property type="match status" value="4"/>
</dbReference>
<feature type="domain" description="PAC" evidence="8">
    <location>
        <begin position="227"/>
        <end position="280"/>
    </location>
</feature>
<protein>
    <recommendedName>
        <fullName evidence="2">histidine kinase</fullName>
        <ecNumber evidence="2">2.7.13.3</ecNumber>
    </recommendedName>
</protein>
<dbReference type="PANTHER" id="PTHR43304:SF1">
    <property type="entry name" value="PAC DOMAIN-CONTAINING PROTEIN"/>
    <property type="match status" value="1"/>
</dbReference>
<evidence type="ECO:0000256" key="5">
    <source>
        <dbReference type="ARBA" id="ARBA00022777"/>
    </source>
</evidence>
<dbReference type="SUPFAM" id="SSF47384">
    <property type="entry name" value="Homodimeric domain of signal transducing histidine kinase"/>
    <property type="match status" value="1"/>
</dbReference>
<gene>
    <name evidence="9" type="ORF">V8G58_07095</name>
</gene>
<dbReference type="InterPro" id="IPR000700">
    <property type="entry name" value="PAS-assoc_C"/>
</dbReference>
<dbReference type="NCBIfam" id="TIGR00229">
    <property type="entry name" value="sensory_box"/>
    <property type="match status" value="3"/>
</dbReference>
<name>A0ABW7MY06_9FLAO</name>
<evidence type="ECO:0000256" key="1">
    <source>
        <dbReference type="ARBA" id="ARBA00000085"/>
    </source>
</evidence>
<accession>A0ABW7MY06</accession>
<keyword evidence="3" id="KW-0597">Phosphoprotein</keyword>
<dbReference type="PANTHER" id="PTHR43304">
    <property type="entry name" value="PHYTOCHROME-LIKE PROTEIN CPH1"/>
    <property type="match status" value="1"/>
</dbReference>
<dbReference type="PROSITE" id="PS50113">
    <property type="entry name" value="PAC"/>
    <property type="match status" value="3"/>
</dbReference>